<dbReference type="Proteomes" id="UP001365542">
    <property type="component" value="Unassembled WGS sequence"/>
</dbReference>
<dbReference type="AlphaFoldDB" id="A0AAV9X8H1"/>
<comment type="caution">
    <text evidence="3">The sequence shown here is derived from an EMBL/GenBank/DDBJ whole genome shotgun (WGS) entry which is preliminary data.</text>
</comment>
<keyword evidence="2" id="KW-0812">Transmembrane</keyword>
<evidence type="ECO:0000313" key="4">
    <source>
        <dbReference type="Proteomes" id="UP001365542"/>
    </source>
</evidence>
<feature type="transmembrane region" description="Helical" evidence="2">
    <location>
        <begin position="172"/>
        <end position="194"/>
    </location>
</feature>
<accession>A0AAV9X8H1</accession>
<feature type="region of interest" description="Disordered" evidence="1">
    <location>
        <begin position="754"/>
        <end position="783"/>
    </location>
</feature>
<protein>
    <submittedName>
        <fullName evidence="3">Uncharacterized protein</fullName>
    </submittedName>
</protein>
<evidence type="ECO:0000256" key="1">
    <source>
        <dbReference type="SAM" id="MobiDB-lite"/>
    </source>
</evidence>
<feature type="compositionally biased region" description="Basic residues" evidence="1">
    <location>
        <begin position="773"/>
        <end position="783"/>
    </location>
</feature>
<reference evidence="3 4" key="1">
    <citation type="submission" date="2019-10" db="EMBL/GenBank/DDBJ databases">
        <authorList>
            <person name="Palmer J.M."/>
        </authorList>
    </citation>
    <scope>NUCLEOTIDE SEQUENCE [LARGE SCALE GENOMIC DNA]</scope>
    <source>
        <strain evidence="3 4">TWF694</strain>
    </source>
</reference>
<keyword evidence="2" id="KW-1133">Transmembrane helix</keyword>
<feature type="transmembrane region" description="Helical" evidence="2">
    <location>
        <begin position="679"/>
        <end position="700"/>
    </location>
</feature>
<name>A0AAV9X8H1_9PEZI</name>
<keyword evidence="2" id="KW-0472">Membrane</keyword>
<evidence type="ECO:0000256" key="2">
    <source>
        <dbReference type="SAM" id="Phobius"/>
    </source>
</evidence>
<keyword evidence="4" id="KW-1185">Reference proteome</keyword>
<proteinExistence type="predicted"/>
<sequence>MERKLEPEQVLSKAEVESSESQIKSKAVPAEASRGGLERKNAASIANRIGLLSAILFFGSSLFAIACMGWFAFLWWGSVDNSVWHDIVINNWAVRAISLPSSLFRMAVAIQAGACLSMLAALAIEKAYVPLPNVAAISIMRATAPSLTETLLKFALPLLHASGIRDIGTLSVVLLAIFILLTSSILGFSSTILLSDVVVQPIPSKSTNITVPLDYVWHNNSRLLAPDAFYYNITTANSYWQSSRPFVLPAFAEWSTGSPSTTPGIVDTGRTIRAFLPFPNSNDRSRLRDYQGSAVVLDSRVVCQKPKISNFKFYQDSNGFGYAVSGDVRKSVPFDAIQNAQPDSTFFFCGINRFGDLEDRPIICQLSNAYIGNDQDQLNLPVDYAGGLKSEFGTPARRPQTGGAYLVLNQTNPYTAGPYLQDHPEWAVIGNVSASLTDTVIGTLCYTSLDAVDRTVEISGRHARSEPEFGVYFNNPNTFRGEYNFTNIFPQLVSSSIPESRGLLSLNEPQSGWIQPVDNSTGSDGPWGLQTRLIAPLQQHFLTNALSLRLQKPNTDTTQIYGNYTAILDDLFISEQVNYEAGDYTMAGRTWMGDLWLAIKEHPDGNSAKALQAVLTMIASNAYYDNFSLFDKFGNVTTVVFQNASSPGGPFGTRRGSGSPFQDEQLGLLSTYVKGRFPVGYTIVAVMLGLQIILAMVIIARFMRETKLTRIGDPWQALAQVASTDDDIRSISAILEASRRVGADRATVAGEFEARGESDTRVGMEQQGESSILRRRRGGGGDV</sequence>
<evidence type="ECO:0000313" key="3">
    <source>
        <dbReference type="EMBL" id="KAK6537464.1"/>
    </source>
</evidence>
<organism evidence="3 4">
    <name type="scientific">Orbilia ellipsospora</name>
    <dbReference type="NCBI Taxonomy" id="2528407"/>
    <lineage>
        <taxon>Eukaryota</taxon>
        <taxon>Fungi</taxon>
        <taxon>Dikarya</taxon>
        <taxon>Ascomycota</taxon>
        <taxon>Pezizomycotina</taxon>
        <taxon>Orbiliomycetes</taxon>
        <taxon>Orbiliales</taxon>
        <taxon>Orbiliaceae</taxon>
        <taxon>Orbilia</taxon>
    </lineage>
</organism>
<feature type="transmembrane region" description="Helical" evidence="2">
    <location>
        <begin position="49"/>
        <end position="76"/>
    </location>
</feature>
<feature type="region of interest" description="Disordered" evidence="1">
    <location>
        <begin position="1"/>
        <end position="27"/>
    </location>
</feature>
<gene>
    <name evidence="3" type="ORF">TWF694_011649</name>
</gene>
<feature type="transmembrane region" description="Helical" evidence="2">
    <location>
        <begin position="103"/>
        <end position="124"/>
    </location>
</feature>
<dbReference type="EMBL" id="JAVHJO010000009">
    <property type="protein sequence ID" value="KAK6537464.1"/>
    <property type="molecule type" value="Genomic_DNA"/>
</dbReference>